<dbReference type="Proteomes" id="UP000887564">
    <property type="component" value="Unplaced"/>
</dbReference>
<keyword evidence="2" id="KW-1185">Reference proteome</keyword>
<organism evidence="2 3">
    <name type="scientific">Parascaris equorum</name>
    <name type="common">Equine roundworm</name>
    <dbReference type="NCBI Taxonomy" id="6256"/>
    <lineage>
        <taxon>Eukaryota</taxon>
        <taxon>Metazoa</taxon>
        <taxon>Ecdysozoa</taxon>
        <taxon>Nematoda</taxon>
        <taxon>Chromadorea</taxon>
        <taxon>Rhabditida</taxon>
        <taxon>Spirurina</taxon>
        <taxon>Ascaridomorpha</taxon>
        <taxon>Ascaridoidea</taxon>
        <taxon>Ascarididae</taxon>
        <taxon>Parascaris</taxon>
    </lineage>
</organism>
<evidence type="ECO:0000313" key="2">
    <source>
        <dbReference type="Proteomes" id="UP000887564"/>
    </source>
</evidence>
<sequence>MGAHHCKDSSDENDSPKPTRPSSHFRDFQVQQTRDIVRHAHSLKIFAIEPAHTEYRSLGTPLLITGRACCTYV</sequence>
<evidence type="ECO:0000256" key="1">
    <source>
        <dbReference type="SAM" id="MobiDB-lite"/>
    </source>
</evidence>
<feature type="compositionally biased region" description="Basic and acidic residues" evidence="1">
    <location>
        <begin position="1"/>
        <end position="17"/>
    </location>
</feature>
<accession>A0A914RU91</accession>
<feature type="region of interest" description="Disordered" evidence="1">
    <location>
        <begin position="1"/>
        <end position="28"/>
    </location>
</feature>
<protein>
    <submittedName>
        <fullName evidence="3">Uncharacterized protein</fullName>
    </submittedName>
</protein>
<name>A0A914RU91_PAREQ</name>
<proteinExistence type="predicted"/>
<dbReference type="WBParaSite" id="PEQ_0000983701-mRNA-1">
    <property type="protein sequence ID" value="PEQ_0000983701-mRNA-1"/>
    <property type="gene ID" value="PEQ_0000983701"/>
</dbReference>
<reference evidence="3" key="1">
    <citation type="submission" date="2022-11" db="UniProtKB">
        <authorList>
            <consortium name="WormBaseParasite"/>
        </authorList>
    </citation>
    <scope>IDENTIFICATION</scope>
</reference>
<dbReference type="AlphaFoldDB" id="A0A914RU91"/>
<evidence type="ECO:0000313" key="3">
    <source>
        <dbReference type="WBParaSite" id="PEQ_0000983701-mRNA-1"/>
    </source>
</evidence>